<comment type="caution">
    <text evidence="3">The sequence shown here is derived from an EMBL/GenBank/DDBJ whole genome shotgun (WGS) entry which is preliminary data.</text>
</comment>
<dbReference type="PANTHER" id="PTHR43000">
    <property type="entry name" value="DTDP-D-GLUCOSE 4,6-DEHYDRATASE-RELATED"/>
    <property type="match status" value="1"/>
</dbReference>
<accession>A0A398CS87</accession>
<dbReference type="RefSeq" id="WP_119148770.1">
    <property type="nucleotide sequence ID" value="NZ_JBHSOV010000013.1"/>
</dbReference>
<dbReference type="InterPro" id="IPR001509">
    <property type="entry name" value="Epimerase_deHydtase"/>
</dbReference>
<dbReference type="AlphaFoldDB" id="A0A398CS87"/>
<comment type="similarity">
    <text evidence="1">Belongs to the NAD(P)-dependent epimerase/dehydratase family.</text>
</comment>
<dbReference type="Proteomes" id="UP000266340">
    <property type="component" value="Unassembled WGS sequence"/>
</dbReference>
<feature type="domain" description="NAD-dependent epimerase/dehydratase" evidence="2">
    <location>
        <begin position="4"/>
        <end position="234"/>
    </location>
</feature>
<evidence type="ECO:0000313" key="4">
    <source>
        <dbReference type="Proteomes" id="UP000266340"/>
    </source>
</evidence>
<evidence type="ECO:0000259" key="2">
    <source>
        <dbReference type="Pfam" id="PF01370"/>
    </source>
</evidence>
<dbReference type="Gene3D" id="3.40.50.720">
    <property type="entry name" value="NAD(P)-binding Rossmann-like Domain"/>
    <property type="match status" value="1"/>
</dbReference>
<evidence type="ECO:0000256" key="1">
    <source>
        <dbReference type="ARBA" id="ARBA00007637"/>
    </source>
</evidence>
<dbReference type="EMBL" id="QXJM01000029">
    <property type="protein sequence ID" value="RIE04099.1"/>
    <property type="molecule type" value="Genomic_DNA"/>
</dbReference>
<proteinExistence type="inferred from homology"/>
<dbReference type="Pfam" id="PF01370">
    <property type="entry name" value="Epimerase"/>
    <property type="match status" value="1"/>
</dbReference>
<dbReference type="InterPro" id="IPR036291">
    <property type="entry name" value="NAD(P)-bd_dom_sf"/>
</dbReference>
<protein>
    <submittedName>
        <fullName evidence="3">NAD-dependent epimerase/dehydratase family protein</fullName>
    </submittedName>
</protein>
<gene>
    <name evidence="3" type="ORF">D3H35_09150</name>
</gene>
<name>A0A398CS87_9BACL</name>
<dbReference type="SUPFAM" id="SSF51735">
    <property type="entry name" value="NAD(P)-binding Rossmann-fold domains"/>
    <property type="match status" value="1"/>
</dbReference>
<keyword evidence="4" id="KW-1185">Reference proteome</keyword>
<dbReference type="OrthoDB" id="9771073at2"/>
<dbReference type="Gene3D" id="3.90.25.10">
    <property type="entry name" value="UDP-galactose 4-epimerase, domain 1"/>
    <property type="match status" value="1"/>
</dbReference>
<evidence type="ECO:0000313" key="3">
    <source>
        <dbReference type="EMBL" id="RIE04099.1"/>
    </source>
</evidence>
<organism evidence="3 4">
    <name type="scientific">Cohnella faecalis</name>
    <dbReference type="NCBI Taxonomy" id="2315694"/>
    <lineage>
        <taxon>Bacteria</taxon>
        <taxon>Bacillati</taxon>
        <taxon>Bacillota</taxon>
        <taxon>Bacilli</taxon>
        <taxon>Bacillales</taxon>
        <taxon>Paenibacillaceae</taxon>
        <taxon>Cohnella</taxon>
    </lineage>
</organism>
<sequence>MKAVVTGGAGFIGSHLVDALIGLSFDEVHVIDDLSSGSMHIHPAAAFHRLDIRSEACREAIIGTKPDVVFHLAAQMDVSRSIADPKHDAEVNIAGTINLLEACRLASVPKFIFASTSAVYGNLQKSRMTEADPVHPISYYGLSKLSAESYIRIYSELYGLSYTILRYANVYGPRQTPKGEGGVIAVFANKIKAGDALPVHGDGEQTRDFIYVSDIVRANIAAIDEGHRETIQVGTARGTSINELIKALSEIRGEKLTAKHGPERIGDIKISCLDNRKAKKLLRWKPQTDLKEGLLATLRASLD</sequence>
<reference evidence="3 4" key="1">
    <citation type="submission" date="2018-09" db="EMBL/GenBank/DDBJ databases">
        <title>Cohnella cavernae sp. nov., isolated from a karst cave.</title>
        <authorList>
            <person name="Zhu H."/>
        </authorList>
    </citation>
    <scope>NUCLEOTIDE SEQUENCE [LARGE SCALE GENOMIC DNA]</scope>
    <source>
        <strain evidence="3 4">K2E09-144</strain>
    </source>
</reference>